<dbReference type="AlphaFoldDB" id="A0A558DCN3"/>
<dbReference type="InterPro" id="IPR011006">
    <property type="entry name" value="CheY-like_superfamily"/>
</dbReference>
<dbReference type="InterPro" id="IPR001789">
    <property type="entry name" value="Sig_transdc_resp-reg_receiver"/>
</dbReference>
<reference evidence="8 9" key="2">
    <citation type="submission" date="2019-08" db="EMBL/GenBank/DDBJ databases">
        <title>Amycolatopsis acidicola sp. nov., isolated from peat swamp forest soil.</title>
        <authorList>
            <person name="Srisuk N."/>
        </authorList>
    </citation>
    <scope>NUCLEOTIDE SEQUENCE [LARGE SCALE GENOMIC DNA]</scope>
    <source>
        <strain evidence="8 9">TBRC 6029</strain>
    </source>
</reference>
<evidence type="ECO:0000256" key="5">
    <source>
        <dbReference type="PROSITE-ProRule" id="PRU01091"/>
    </source>
</evidence>
<dbReference type="PANTHER" id="PTHR48111">
    <property type="entry name" value="REGULATOR OF RPOS"/>
    <property type="match status" value="1"/>
</dbReference>
<feature type="domain" description="OmpR/PhoB-type" evidence="7">
    <location>
        <begin position="129"/>
        <end position="222"/>
    </location>
</feature>
<feature type="DNA-binding region" description="OmpR/PhoB-type" evidence="5">
    <location>
        <begin position="129"/>
        <end position="222"/>
    </location>
</feature>
<keyword evidence="4" id="KW-0597">Phosphoprotein</keyword>
<name>A0A558DCN3_9PSEU</name>
<dbReference type="RefSeq" id="WP_144586320.1">
    <property type="nucleotide sequence ID" value="NZ_VJWX01000036.1"/>
</dbReference>
<dbReference type="Pfam" id="PF00486">
    <property type="entry name" value="Trans_reg_C"/>
    <property type="match status" value="1"/>
</dbReference>
<dbReference type="PANTHER" id="PTHR48111:SF67">
    <property type="entry name" value="TRANSCRIPTIONAL REGULATORY PROTEIN TCTD"/>
    <property type="match status" value="1"/>
</dbReference>
<proteinExistence type="predicted"/>
<dbReference type="GO" id="GO:0006355">
    <property type="term" value="P:regulation of DNA-templated transcription"/>
    <property type="evidence" value="ECO:0007669"/>
    <property type="project" value="InterPro"/>
</dbReference>
<keyword evidence="2 5" id="KW-0238">DNA-binding</keyword>
<dbReference type="OrthoDB" id="3197131at2"/>
<protein>
    <submittedName>
        <fullName evidence="8">Response regulator transcription factor</fullName>
    </submittedName>
</protein>
<dbReference type="Gene3D" id="1.10.10.10">
    <property type="entry name" value="Winged helix-like DNA-binding domain superfamily/Winged helix DNA-binding domain"/>
    <property type="match status" value="1"/>
</dbReference>
<comment type="caution">
    <text evidence="8">The sequence shown here is derived from an EMBL/GenBank/DDBJ whole genome shotgun (WGS) entry which is preliminary data.</text>
</comment>
<feature type="modified residue" description="4-aspartylphosphate" evidence="4">
    <location>
        <position position="57"/>
    </location>
</feature>
<dbReference type="GO" id="GO:0000156">
    <property type="term" value="F:phosphorelay response regulator activity"/>
    <property type="evidence" value="ECO:0007669"/>
    <property type="project" value="TreeGrafter"/>
</dbReference>
<keyword evidence="1" id="KW-0805">Transcription regulation</keyword>
<organism evidence="8 9">
    <name type="scientific">Amycolatopsis rhizosphaerae</name>
    <dbReference type="NCBI Taxonomy" id="2053003"/>
    <lineage>
        <taxon>Bacteria</taxon>
        <taxon>Bacillati</taxon>
        <taxon>Actinomycetota</taxon>
        <taxon>Actinomycetes</taxon>
        <taxon>Pseudonocardiales</taxon>
        <taxon>Pseudonocardiaceae</taxon>
        <taxon>Amycolatopsis</taxon>
    </lineage>
</organism>
<dbReference type="Gene3D" id="3.40.50.2300">
    <property type="match status" value="1"/>
</dbReference>
<dbReference type="PROSITE" id="PS50110">
    <property type="entry name" value="RESPONSE_REGULATORY"/>
    <property type="match status" value="1"/>
</dbReference>
<dbReference type="Proteomes" id="UP000320011">
    <property type="component" value="Unassembled WGS sequence"/>
</dbReference>
<dbReference type="InterPro" id="IPR036388">
    <property type="entry name" value="WH-like_DNA-bd_sf"/>
</dbReference>
<dbReference type="SUPFAM" id="SSF52172">
    <property type="entry name" value="CheY-like"/>
    <property type="match status" value="1"/>
</dbReference>
<dbReference type="EMBL" id="VJWX01000036">
    <property type="protein sequence ID" value="TVT58805.1"/>
    <property type="molecule type" value="Genomic_DNA"/>
</dbReference>
<dbReference type="Pfam" id="PF00072">
    <property type="entry name" value="Response_reg"/>
    <property type="match status" value="1"/>
</dbReference>
<dbReference type="GO" id="GO:0005829">
    <property type="term" value="C:cytosol"/>
    <property type="evidence" value="ECO:0007669"/>
    <property type="project" value="TreeGrafter"/>
</dbReference>
<evidence type="ECO:0000313" key="9">
    <source>
        <dbReference type="Proteomes" id="UP000320011"/>
    </source>
</evidence>
<reference evidence="8 9" key="1">
    <citation type="submission" date="2019-07" db="EMBL/GenBank/DDBJ databases">
        <authorList>
            <person name="Duangmal K."/>
            <person name="Teo W.F.A."/>
        </authorList>
    </citation>
    <scope>NUCLEOTIDE SEQUENCE [LARGE SCALE GENOMIC DNA]</scope>
    <source>
        <strain evidence="8 9">TBRC 6029</strain>
    </source>
</reference>
<evidence type="ECO:0000256" key="1">
    <source>
        <dbReference type="ARBA" id="ARBA00023015"/>
    </source>
</evidence>
<evidence type="ECO:0000256" key="4">
    <source>
        <dbReference type="PROSITE-ProRule" id="PRU00169"/>
    </source>
</evidence>
<dbReference type="InterPro" id="IPR001867">
    <property type="entry name" value="OmpR/PhoB-type_DNA-bd"/>
</dbReference>
<accession>A0A558DCN3</accession>
<dbReference type="GO" id="GO:0032993">
    <property type="term" value="C:protein-DNA complex"/>
    <property type="evidence" value="ECO:0007669"/>
    <property type="project" value="TreeGrafter"/>
</dbReference>
<gene>
    <name evidence="8" type="ORF">FNH05_06275</name>
</gene>
<dbReference type="InterPro" id="IPR016032">
    <property type="entry name" value="Sig_transdc_resp-reg_C-effctor"/>
</dbReference>
<evidence type="ECO:0000256" key="2">
    <source>
        <dbReference type="ARBA" id="ARBA00023125"/>
    </source>
</evidence>
<evidence type="ECO:0000259" key="6">
    <source>
        <dbReference type="PROSITE" id="PS50110"/>
    </source>
</evidence>
<keyword evidence="9" id="KW-1185">Reference proteome</keyword>
<sequence>MNVPVAPRLLVVEDDPQLLVMLEVLLTEEGYHVETAADGQRGLHLGLTREYDVLLLDRGLPAIDGLDLLARLRLRGVVTPTLVLSALSNPADRVAGLDAGAEDYLGKPFDVDELLARLRALRRRHLDDARSLPVPSGRLELDSRCVIRPGIGPVRLSERECDLLATLATRPGHVFSRAQLLGLVFGEAESEVVVDTYVHYLRRKLGRKVVDTVRGRGYQLGRDQ</sequence>
<feature type="domain" description="Response regulatory" evidence="6">
    <location>
        <begin position="8"/>
        <end position="122"/>
    </location>
</feature>
<keyword evidence="3" id="KW-0804">Transcription</keyword>
<dbReference type="InterPro" id="IPR039420">
    <property type="entry name" value="WalR-like"/>
</dbReference>
<dbReference type="SMART" id="SM00862">
    <property type="entry name" value="Trans_reg_C"/>
    <property type="match status" value="1"/>
</dbReference>
<dbReference type="CDD" id="cd17574">
    <property type="entry name" value="REC_OmpR"/>
    <property type="match status" value="1"/>
</dbReference>
<evidence type="ECO:0000259" key="7">
    <source>
        <dbReference type="PROSITE" id="PS51755"/>
    </source>
</evidence>
<dbReference type="Gene3D" id="6.10.250.690">
    <property type="match status" value="1"/>
</dbReference>
<dbReference type="PROSITE" id="PS51755">
    <property type="entry name" value="OMPR_PHOB"/>
    <property type="match status" value="1"/>
</dbReference>
<dbReference type="SMART" id="SM00448">
    <property type="entry name" value="REC"/>
    <property type="match status" value="1"/>
</dbReference>
<dbReference type="SUPFAM" id="SSF46894">
    <property type="entry name" value="C-terminal effector domain of the bipartite response regulators"/>
    <property type="match status" value="1"/>
</dbReference>
<dbReference type="GO" id="GO:0000976">
    <property type="term" value="F:transcription cis-regulatory region binding"/>
    <property type="evidence" value="ECO:0007669"/>
    <property type="project" value="TreeGrafter"/>
</dbReference>
<evidence type="ECO:0000256" key="3">
    <source>
        <dbReference type="ARBA" id="ARBA00023163"/>
    </source>
</evidence>
<dbReference type="CDD" id="cd00383">
    <property type="entry name" value="trans_reg_C"/>
    <property type="match status" value="1"/>
</dbReference>
<evidence type="ECO:0000313" key="8">
    <source>
        <dbReference type="EMBL" id="TVT58805.1"/>
    </source>
</evidence>